<comment type="caution">
    <text evidence="2">The sequence shown here is derived from an EMBL/GenBank/DDBJ whole genome shotgun (WGS) entry which is preliminary data.</text>
</comment>
<organism evidence="2 3">
    <name type="scientific">Bordetella genomosp. 1</name>
    <dbReference type="NCBI Taxonomy" id="1395607"/>
    <lineage>
        <taxon>Bacteria</taxon>
        <taxon>Pseudomonadati</taxon>
        <taxon>Pseudomonadota</taxon>
        <taxon>Betaproteobacteria</taxon>
        <taxon>Burkholderiales</taxon>
        <taxon>Alcaligenaceae</taxon>
        <taxon>Bordetella</taxon>
    </lineage>
</organism>
<feature type="chain" id="PRO_5012672678" description="Peptidase C51 domain-containing protein" evidence="1">
    <location>
        <begin position="32"/>
        <end position="238"/>
    </location>
</feature>
<name>A0A261SE21_9BORD</name>
<feature type="signal peptide" evidence="1">
    <location>
        <begin position="1"/>
        <end position="31"/>
    </location>
</feature>
<keyword evidence="1" id="KW-0732">Signal</keyword>
<sequence>MPNAVPRFLFARLGLAVLLSQAALGLPAAHAHPQGASPEWVSSCCGPVTPAGAVLARFLDGSGVEQRWLPGWRVDWQTGEALGRWAPGSGPHTHCSAFAASLSAQLDIYLLRPPEHGQRLLANAQAQWLDSPAGGAAGWTAVAGAAAAQTAANRGELVLAVFANPDPRRAGHIAIVRPGYRSAEALREAGPLVTQAGARNALAIPLAQGFGGHPGAWLPEDAGAVRYYAHPVHPAPRI</sequence>
<evidence type="ECO:0000313" key="3">
    <source>
        <dbReference type="Proteomes" id="UP000217005"/>
    </source>
</evidence>
<dbReference type="Gene3D" id="3.90.1720.10">
    <property type="entry name" value="endopeptidase domain like (from Nostoc punctiforme)"/>
    <property type="match status" value="1"/>
</dbReference>
<evidence type="ECO:0008006" key="4">
    <source>
        <dbReference type="Google" id="ProtNLM"/>
    </source>
</evidence>
<dbReference type="EMBL" id="NEVL01000003">
    <property type="protein sequence ID" value="OZI35237.1"/>
    <property type="molecule type" value="Genomic_DNA"/>
</dbReference>
<accession>A0A261SE21</accession>
<gene>
    <name evidence="2" type="ORF">CEG14_09025</name>
</gene>
<dbReference type="Proteomes" id="UP000217005">
    <property type="component" value="Unassembled WGS sequence"/>
</dbReference>
<reference evidence="2 3" key="1">
    <citation type="submission" date="2017-05" db="EMBL/GenBank/DDBJ databases">
        <title>Complete and WGS of Bordetella genogroups.</title>
        <authorList>
            <person name="Spilker T."/>
            <person name="LiPuma J."/>
        </authorList>
    </citation>
    <scope>NUCLEOTIDE SEQUENCE [LARGE SCALE GENOMIC DNA]</scope>
    <source>
        <strain evidence="2 3">AU17610</strain>
    </source>
</reference>
<evidence type="ECO:0000313" key="2">
    <source>
        <dbReference type="EMBL" id="OZI35237.1"/>
    </source>
</evidence>
<proteinExistence type="predicted"/>
<dbReference type="AlphaFoldDB" id="A0A261SE21"/>
<protein>
    <recommendedName>
        <fullName evidence="4">Peptidase C51 domain-containing protein</fullName>
    </recommendedName>
</protein>
<evidence type="ECO:0000256" key="1">
    <source>
        <dbReference type="SAM" id="SignalP"/>
    </source>
</evidence>